<dbReference type="PANTHER" id="PTHR30244:SF34">
    <property type="entry name" value="DTDP-4-AMINO-4,6-DIDEOXYGALACTOSE TRANSAMINASE"/>
    <property type="match status" value="1"/>
</dbReference>
<keyword evidence="5" id="KW-0032">Aminotransferase</keyword>
<sequence length="371" mass="40400">MELIPHSRPTLGEEEIEAVSRVIRSGRIAQGEEVSRFEQEMAQRLGVGGGVAVSSGTAALHLSLLALEVGPGNEVILPDYVCLSVLDAVRQVGATPVLADIDPVGYNLAAPGLSQQVTPRTRAIIVPHLFGLPADLAELLSLGIPVIEDCAQALGARYQDRPVGSFGQLAVLSFYATKVIATGEGGMVLSPSAALLERVRDLRGYQDQDDDRVRYNYKMTDLQAALGRVQLRRLDAFLSRRRAIARRYTEALAPLGVTLPWEDPSRQPIHHRYVIGLREEGSTGPLRGEESPGENAGSPPAKVERFLAACLQQGVCCCRPVYRPLHYYLSVPALPHSAEAWRRNVSLPIYPLLEEAQVDRVIQVVKETLAP</sequence>
<protein>
    <submittedName>
        <fullName evidence="5">DegT/DnrJ/EryC1/StrS family aminotransferase</fullName>
    </submittedName>
</protein>
<evidence type="ECO:0000256" key="2">
    <source>
        <dbReference type="PIRSR" id="PIRSR000390-1"/>
    </source>
</evidence>
<dbReference type="Gene3D" id="3.40.640.10">
    <property type="entry name" value="Type I PLP-dependent aspartate aminotransferase-like (Major domain)"/>
    <property type="match status" value="1"/>
</dbReference>
<dbReference type="EMBL" id="JACPRF010000309">
    <property type="protein sequence ID" value="MBI2877243.1"/>
    <property type="molecule type" value="Genomic_DNA"/>
</dbReference>
<dbReference type="GO" id="GO:0000271">
    <property type="term" value="P:polysaccharide biosynthetic process"/>
    <property type="evidence" value="ECO:0007669"/>
    <property type="project" value="TreeGrafter"/>
</dbReference>
<evidence type="ECO:0000313" key="6">
    <source>
        <dbReference type="Proteomes" id="UP000769766"/>
    </source>
</evidence>
<dbReference type="AlphaFoldDB" id="A0A932FX66"/>
<evidence type="ECO:0000313" key="5">
    <source>
        <dbReference type="EMBL" id="MBI2877243.1"/>
    </source>
</evidence>
<keyword evidence="5" id="KW-0808">Transferase</keyword>
<dbReference type="Gene3D" id="3.90.1150.10">
    <property type="entry name" value="Aspartate Aminotransferase, domain 1"/>
    <property type="match status" value="1"/>
</dbReference>
<name>A0A932FX66_UNCTE</name>
<feature type="active site" description="Proton acceptor" evidence="2">
    <location>
        <position position="178"/>
    </location>
</feature>
<dbReference type="SUPFAM" id="SSF53383">
    <property type="entry name" value="PLP-dependent transferases"/>
    <property type="match status" value="1"/>
</dbReference>
<proteinExistence type="inferred from homology"/>
<dbReference type="Proteomes" id="UP000769766">
    <property type="component" value="Unassembled WGS sequence"/>
</dbReference>
<dbReference type="GO" id="GO:0008483">
    <property type="term" value="F:transaminase activity"/>
    <property type="evidence" value="ECO:0007669"/>
    <property type="project" value="UniProtKB-KW"/>
</dbReference>
<keyword evidence="3 4" id="KW-0663">Pyridoxal phosphate</keyword>
<dbReference type="GO" id="GO:0030170">
    <property type="term" value="F:pyridoxal phosphate binding"/>
    <property type="evidence" value="ECO:0007669"/>
    <property type="project" value="TreeGrafter"/>
</dbReference>
<dbReference type="CDD" id="cd00616">
    <property type="entry name" value="AHBA_syn"/>
    <property type="match status" value="1"/>
</dbReference>
<evidence type="ECO:0000256" key="3">
    <source>
        <dbReference type="PIRSR" id="PIRSR000390-2"/>
    </source>
</evidence>
<dbReference type="PANTHER" id="PTHR30244">
    <property type="entry name" value="TRANSAMINASE"/>
    <property type="match status" value="1"/>
</dbReference>
<feature type="modified residue" description="N6-(pyridoxal phosphate)lysine" evidence="3">
    <location>
        <position position="178"/>
    </location>
</feature>
<dbReference type="InterPro" id="IPR015424">
    <property type="entry name" value="PyrdxlP-dep_Trfase"/>
</dbReference>
<dbReference type="PIRSF" id="PIRSF000390">
    <property type="entry name" value="PLP_StrS"/>
    <property type="match status" value="1"/>
</dbReference>
<evidence type="ECO:0000256" key="1">
    <source>
        <dbReference type="ARBA" id="ARBA00037999"/>
    </source>
</evidence>
<dbReference type="Pfam" id="PF01041">
    <property type="entry name" value="DegT_DnrJ_EryC1"/>
    <property type="match status" value="1"/>
</dbReference>
<comment type="similarity">
    <text evidence="1 4">Belongs to the DegT/DnrJ/EryC1 family.</text>
</comment>
<dbReference type="InterPro" id="IPR000653">
    <property type="entry name" value="DegT/StrS_aminotransferase"/>
</dbReference>
<evidence type="ECO:0000256" key="4">
    <source>
        <dbReference type="RuleBase" id="RU004508"/>
    </source>
</evidence>
<gene>
    <name evidence="5" type="ORF">HYY20_10205</name>
</gene>
<dbReference type="InterPro" id="IPR015422">
    <property type="entry name" value="PyrdxlP-dep_Trfase_small"/>
</dbReference>
<organism evidence="5 6">
    <name type="scientific">Tectimicrobiota bacterium</name>
    <dbReference type="NCBI Taxonomy" id="2528274"/>
    <lineage>
        <taxon>Bacteria</taxon>
        <taxon>Pseudomonadati</taxon>
        <taxon>Nitrospinota/Tectimicrobiota group</taxon>
        <taxon>Candidatus Tectimicrobiota</taxon>
    </lineage>
</organism>
<comment type="caution">
    <text evidence="5">The sequence shown here is derived from an EMBL/GenBank/DDBJ whole genome shotgun (WGS) entry which is preliminary data.</text>
</comment>
<accession>A0A932FX66</accession>
<dbReference type="InterPro" id="IPR015421">
    <property type="entry name" value="PyrdxlP-dep_Trfase_major"/>
</dbReference>
<reference evidence="5" key="1">
    <citation type="submission" date="2020-07" db="EMBL/GenBank/DDBJ databases">
        <title>Huge and variable diversity of episymbiotic CPR bacteria and DPANN archaea in groundwater ecosystems.</title>
        <authorList>
            <person name="He C.Y."/>
            <person name="Keren R."/>
            <person name="Whittaker M."/>
            <person name="Farag I.F."/>
            <person name="Doudna J."/>
            <person name="Cate J.H.D."/>
            <person name="Banfield J.F."/>
        </authorList>
    </citation>
    <scope>NUCLEOTIDE SEQUENCE</scope>
    <source>
        <strain evidence="5">NC_groundwater_672_Ag_B-0.1um_62_36</strain>
    </source>
</reference>